<feature type="transmembrane region" description="Helical" evidence="2">
    <location>
        <begin position="455"/>
        <end position="475"/>
    </location>
</feature>
<feature type="region of interest" description="Disordered" evidence="1">
    <location>
        <begin position="683"/>
        <end position="744"/>
    </location>
</feature>
<evidence type="ECO:0000259" key="4">
    <source>
        <dbReference type="SMART" id="SM00703"/>
    </source>
</evidence>
<feature type="transmembrane region" description="Helical" evidence="2">
    <location>
        <begin position="428"/>
        <end position="448"/>
    </location>
</feature>
<accession>A0A6P4IHZ3</accession>
<keyword evidence="2" id="KW-0812">Transmembrane</keyword>
<evidence type="ECO:0000313" key="6">
    <source>
        <dbReference type="RefSeq" id="XP_017023259.1"/>
    </source>
</evidence>
<organism evidence="5 6">
    <name type="scientific">Drosophila kikkawai</name>
    <name type="common">Fruit fly</name>
    <dbReference type="NCBI Taxonomy" id="30033"/>
    <lineage>
        <taxon>Eukaryota</taxon>
        <taxon>Metazoa</taxon>
        <taxon>Ecdysozoa</taxon>
        <taxon>Arthropoda</taxon>
        <taxon>Hexapoda</taxon>
        <taxon>Insecta</taxon>
        <taxon>Pterygota</taxon>
        <taxon>Neoptera</taxon>
        <taxon>Endopterygota</taxon>
        <taxon>Diptera</taxon>
        <taxon>Brachycera</taxon>
        <taxon>Muscomorpha</taxon>
        <taxon>Ephydroidea</taxon>
        <taxon>Drosophilidae</taxon>
        <taxon>Drosophila</taxon>
        <taxon>Sophophora</taxon>
    </lineage>
</organism>
<keyword evidence="5" id="KW-1185">Reference proteome</keyword>
<feature type="chain" id="PRO_5028251699" evidence="3">
    <location>
        <begin position="20"/>
        <end position="744"/>
    </location>
</feature>
<feature type="transmembrane region" description="Helical" evidence="2">
    <location>
        <begin position="215"/>
        <end position="237"/>
    </location>
</feature>
<feature type="transmembrane region" description="Helical" evidence="2">
    <location>
        <begin position="576"/>
        <end position="596"/>
    </location>
</feature>
<evidence type="ECO:0000256" key="1">
    <source>
        <dbReference type="SAM" id="MobiDB-lite"/>
    </source>
</evidence>
<feature type="transmembrane region" description="Helical" evidence="2">
    <location>
        <begin position="505"/>
        <end position="521"/>
    </location>
</feature>
<protein>
    <submittedName>
        <fullName evidence="6">Nose resistant to fluoxetine protein 6</fullName>
    </submittedName>
</protein>
<feature type="transmembrane region" description="Helical" evidence="2">
    <location>
        <begin position="325"/>
        <end position="345"/>
    </location>
</feature>
<dbReference type="InterPro" id="IPR002656">
    <property type="entry name" value="Acyl_transf_3_dom"/>
</dbReference>
<dbReference type="GO" id="GO:0016747">
    <property type="term" value="F:acyltransferase activity, transferring groups other than amino-acyl groups"/>
    <property type="evidence" value="ECO:0007669"/>
    <property type="project" value="InterPro"/>
</dbReference>
<dbReference type="PANTHER" id="PTHR11161">
    <property type="entry name" value="O-ACYLTRANSFERASE"/>
    <property type="match status" value="1"/>
</dbReference>
<name>A0A6P4IHZ3_DROKI</name>
<dbReference type="SMART" id="SM00703">
    <property type="entry name" value="NRF"/>
    <property type="match status" value="1"/>
</dbReference>
<dbReference type="InterPro" id="IPR052728">
    <property type="entry name" value="O2_lipid_transport_reg"/>
</dbReference>
<keyword evidence="2" id="KW-1133">Transmembrane helix</keyword>
<keyword evidence="2" id="KW-0472">Membrane</keyword>
<evidence type="ECO:0000313" key="5">
    <source>
        <dbReference type="Proteomes" id="UP001652661"/>
    </source>
</evidence>
<reference evidence="6" key="1">
    <citation type="submission" date="2025-08" db="UniProtKB">
        <authorList>
            <consortium name="RefSeq"/>
        </authorList>
    </citation>
    <scope>IDENTIFICATION</scope>
    <source>
        <strain evidence="6">14028-0561.14</strain>
        <tissue evidence="6">Whole fly</tissue>
    </source>
</reference>
<feature type="domain" description="Nose resistant-to-fluoxetine protein N-terminal" evidence="4">
    <location>
        <begin position="73"/>
        <end position="207"/>
    </location>
</feature>
<dbReference type="PANTHER" id="PTHR11161:SF0">
    <property type="entry name" value="O-ACYLTRANSFERASE LIKE PROTEIN"/>
    <property type="match status" value="1"/>
</dbReference>
<dbReference type="Proteomes" id="UP001652661">
    <property type="component" value="Chromosome 3R"/>
</dbReference>
<feature type="transmembrane region" description="Helical" evidence="2">
    <location>
        <begin position="365"/>
        <end position="386"/>
    </location>
</feature>
<feature type="compositionally biased region" description="Polar residues" evidence="1">
    <location>
        <begin position="731"/>
        <end position="744"/>
    </location>
</feature>
<evidence type="ECO:0000256" key="2">
    <source>
        <dbReference type="SAM" id="Phobius"/>
    </source>
</evidence>
<feature type="transmembrane region" description="Helical" evidence="2">
    <location>
        <begin position="533"/>
        <end position="556"/>
    </location>
</feature>
<dbReference type="RefSeq" id="XP_017023259.1">
    <property type="nucleotide sequence ID" value="XM_017167770.1"/>
</dbReference>
<evidence type="ECO:0000256" key="3">
    <source>
        <dbReference type="SAM" id="SignalP"/>
    </source>
</evidence>
<dbReference type="AlphaFoldDB" id="A0A6P4IHZ3"/>
<feature type="signal peptide" evidence="3">
    <location>
        <begin position="1"/>
        <end position="19"/>
    </location>
</feature>
<gene>
    <name evidence="6" type="primary">LOC108075359</name>
</gene>
<feature type="transmembrane region" description="Helical" evidence="2">
    <location>
        <begin position="646"/>
        <end position="664"/>
    </location>
</feature>
<dbReference type="Pfam" id="PF01757">
    <property type="entry name" value="Acyl_transf_3"/>
    <property type="match status" value="1"/>
</dbReference>
<keyword evidence="3" id="KW-0732">Signal</keyword>
<proteinExistence type="predicted"/>
<sequence>MVRIRLVVLFLCGLALASALGLDLDLNQDLELDVKDYQRLNRLRHLSEEFFSYYQNVTVEDLVPETRLPTAQDLQCYAQFAQLTAGLLSGELWAFRMIDSWGSIPAGILKGHLKDLGHYDECVAIEQTVASSYTFQGKYCLAQLPLQQLLGNAGGMMRMLNVQTAVCFPSACSATNMDTLLRRVFKQLIGLELSDNVNLVSESTCKTSEKEAYDAVTIFTIVLLSVFGAVVGLATLYDYFLCSDPKKLPPILKVFSARANSRALFRVSTTSNPNVIECLHGIRCMSLIWVCYGHDYIIGITSPNINLYDVYTWAKTPFMDVIYEGVFAVDTFFFISGLLVAMVPLRAMERAKGKLNIPLMYLHRYLRLTPIVAVSILIYLKVLPLVGDGPLYGNWNFDNYDNCNDNWYWTLIYIQNYAADKECLAHTWYLAIDMQLYIIAPILLIVVYKWGKKGAALVLLLMLGLAAYLFSIMVINNYSLLNGGGGGGPDSGGSTDLSHYTHTRASGWLVGFLFGYFLHSIRGKSIKLNRPTVWVGWITSLALLLTCIFAMYPYGIGKSKTLPILNEAFYVSLSRIAWPLGLSWVVFACMQGYGGLANSFLTSPLWQPLSKLSFCVYMGHLFIQNLNGGRTRVNTYFSNYDIMLRFWQDFGFSVLLAYVLYILIEAPCGGLESLILPNRRPAPQPKLQPPVEASPEATQAPIDVEKQVPEPVAPLPNTETASAPPLESKIDLQTSGDTAAKATS</sequence>
<dbReference type="OrthoDB" id="118951at2759"/>
<dbReference type="Pfam" id="PF20146">
    <property type="entry name" value="NRF"/>
    <property type="match status" value="1"/>
</dbReference>
<dbReference type="GeneID" id="108075359"/>
<dbReference type="InterPro" id="IPR006621">
    <property type="entry name" value="Nose-resist-to-fluoxetine_N"/>
</dbReference>